<evidence type="ECO:0000313" key="14">
    <source>
        <dbReference type="EMBL" id="GIY68291.1"/>
    </source>
</evidence>
<keyword evidence="8 13" id="KW-1133">Transmembrane helix</keyword>
<dbReference type="GO" id="GO:0006999">
    <property type="term" value="P:nuclear pore organization"/>
    <property type="evidence" value="ECO:0007669"/>
    <property type="project" value="TreeGrafter"/>
</dbReference>
<evidence type="ECO:0000256" key="5">
    <source>
        <dbReference type="ARBA" id="ARBA00022692"/>
    </source>
</evidence>
<keyword evidence="5 13" id="KW-0812">Transmembrane</keyword>
<evidence type="ECO:0000256" key="12">
    <source>
        <dbReference type="ARBA" id="ARBA00023242"/>
    </source>
</evidence>
<evidence type="ECO:0000256" key="2">
    <source>
        <dbReference type="ARBA" id="ARBA00004567"/>
    </source>
</evidence>
<feature type="transmembrane region" description="Helical" evidence="13">
    <location>
        <begin position="247"/>
        <end position="273"/>
    </location>
</feature>
<evidence type="ECO:0000256" key="13">
    <source>
        <dbReference type="SAM" id="Phobius"/>
    </source>
</evidence>
<dbReference type="Proteomes" id="UP001054837">
    <property type="component" value="Unassembled WGS sequence"/>
</dbReference>
<dbReference type="AlphaFoldDB" id="A0AAV4VDS5"/>
<evidence type="ECO:0000256" key="3">
    <source>
        <dbReference type="ARBA" id="ARBA00005760"/>
    </source>
</evidence>
<feature type="transmembrane region" description="Helical" evidence="13">
    <location>
        <begin position="206"/>
        <end position="227"/>
    </location>
</feature>
<dbReference type="GO" id="GO:0051028">
    <property type="term" value="P:mRNA transport"/>
    <property type="evidence" value="ECO:0007669"/>
    <property type="project" value="UniProtKB-KW"/>
</dbReference>
<dbReference type="EMBL" id="BPLQ01012852">
    <property type="protein sequence ID" value="GIY68291.1"/>
    <property type="molecule type" value="Genomic_DNA"/>
</dbReference>
<comment type="subcellular location">
    <subcellularLocation>
        <location evidence="1">Nucleus membrane</location>
        <topology evidence="1">Multi-pass membrane protein</topology>
    </subcellularLocation>
    <subcellularLocation>
        <location evidence="2">Nucleus</location>
        <location evidence="2">Nuclear pore complex</location>
    </subcellularLocation>
</comment>
<dbReference type="GO" id="GO:0031965">
    <property type="term" value="C:nuclear membrane"/>
    <property type="evidence" value="ECO:0007669"/>
    <property type="project" value="UniProtKB-SubCell"/>
</dbReference>
<proteinExistence type="inferred from homology"/>
<name>A0AAV4VDS5_9ARAC</name>
<keyword evidence="4" id="KW-0813">Transport</keyword>
<keyword evidence="12" id="KW-0539">Nucleus</keyword>
<dbReference type="InterPro" id="IPR019049">
    <property type="entry name" value="Nucleoporin_prot_Ndc1/Nup"/>
</dbReference>
<keyword evidence="6" id="KW-0509">mRNA transport</keyword>
<reference evidence="14 15" key="1">
    <citation type="submission" date="2021-06" db="EMBL/GenBank/DDBJ databases">
        <title>Caerostris darwini draft genome.</title>
        <authorList>
            <person name="Kono N."/>
            <person name="Arakawa K."/>
        </authorList>
    </citation>
    <scope>NUCLEOTIDE SEQUENCE [LARGE SCALE GENOMIC DNA]</scope>
</reference>
<sequence>MWFEDQVLFPRSIKSLLWAIAIQESYLSLSFLFLKIIAWNPLAGFVDWLFYLVHWKILIYRCILCFTTIAFAILNRQFYGAEKHICSTRFEKICRALGPRHIQHFVITACLGGLASHCCIKLFQNFDPDKQSFLSSFLTLENDFEHIFVVQHGCYTAIMFSLKYFICFLYLMKFRLNKETKIQLIKQEVFDLLKDSFICVLKGLHWFYLLSIFLGLLLENPMISLGFKLNASESYVSLLHSLINLKLFLVTFVTGFIIFFNWSLYLAVFNILITERHIFPIEAPLKTDKSKSFLAALGNSESDILKYLAVLDLRLMCQHDQERRKQIFTISHPGGHPHQWNAISQLCISSLKNFVYKLHEYSVLTAAKESKLSYNKGINLIRLEEQKYFTETPTQVPTFSKQVIASLCEWPAVAYFIDELPSTKIKKLFASSQPLIWMIEALGYLVAASYTEDKFGVIQQTLPEIIRLLLDIKMAEEKLPIDLVGFKTHVKDPYGRYDHIHQRVALKGSVNAALCRIADVFKNDINGINLPEEYLRYFQRYLNRKNT</sequence>
<keyword evidence="15" id="KW-1185">Reference proteome</keyword>
<evidence type="ECO:0000256" key="11">
    <source>
        <dbReference type="ARBA" id="ARBA00023136"/>
    </source>
</evidence>
<keyword evidence="9" id="KW-0811">Translocation</keyword>
<dbReference type="Pfam" id="PF09531">
    <property type="entry name" value="Ndc1_Nup"/>
    <property type="match status" value="1"/>
</dbReference>
<dbReference type="GO" id="GO:0070762">
    <property type="term" value="C:nuclear pore transmembrane ring"/>
    <property type="evidence" value="ECO:0007669"/>
    <property type="project" value="TreeGrafter"/>
</dbReference>
<accession>A0AAV4VDS5</accession>
<keyword evidence="11 13" id="KW-0472">Membrane</keyword>
<evidence type="ECO:0000256" key="1">
    <source>
        <dbReference type="ARBA" id="ARBA00004232"/>
    </source>
</evidence>
<dbReference type="GO" id="GO:0015031">
    <property type="term" value="P:protein transport"/>
    <property type="evidence" value="ECO:0007669"/>
    <property type="project" value="UniProtKB-KW"/>
</dbReference>
<comment type="similarity">
    <text evidence="3">Belongs to the NDC1 family.</text>
</comment>
<comment type="caution">
    <text evidence="14">The sequence shown here is derived from an EMBL/GenBank/DDBJ whole genome shotgun (WGS) entry which is preliminary data.</text>
</comment>
<gene>
    <name evidence="14" type="primary">NDC1</name>
    <name evidence="14" type="ORF">CDAR_228051</name>
</gene>
<evidence type="ECO:0000256" key="4">
    <source>
        <dbReference type="ARBA" id="ARBA00022448"/>
    </source>
</evidence>
<dbReference type="PANTHER" id="PTHR13269">
    <property type="entry name" value="NUCLEOPORIN NDC1"/>
    <property type="match status" value="1"/>
</dbReference>
<dbReference type="PANTHER" id="PTHR13269:SF6">
    <property type="entry name" value="NUCLEOPORIN NDC1"/>
    <property type="match status" value="1"/>
</dbReference>
<evidence type="ECO:0000256" key="8">
    <source>
        <dbReference type="ARBA" id="ARBA00022989"/>
    </source>
</evidence>
<evidence type="ECO:0000256" key="10">
    <source>
        <dbReference type="ARBA" id="ARBA00023132"/>
    </source>
</evidence>
<keyword evidence="10" id="KW-0906">Nuclear pore complex</keyword>
<feature type="transmembrane region" description="Helical" evidence="13">
    <location>
        <begin position="146"/>
        <end position="171"/>
    </location>
</feature>
<evidence type="ECO:0000256" key="7">
    <source>
        <dbReference type="ARBA" id="ARBA00022927"/>
    </source>
</evidence>
<feature type="transmembrane region" description="Helical" evidence="13">
    <location>
        <begin position="57"/>
        <end position="74"/>
    </location>
</feature>
<keyword evidence="7" id="KW-0653">Protein transport</keyword>
<evidence type="ECO:0000256" key="9">
    <source>
        <dbReference type="ARBA" id="ARBA00023010"/>
    </source>
</evidence>
<organism evidence="14 15">
    <name type="scientific">Caerostris darwini</name>
    <dbReference type="NCBI Taxonomy" id="1538125"/>
    <lineage>
        <taxon>Eukaryota</taxon>
        <taxon>Metazoa</taxon>
        <taxon>Ecdysozoa</taxon>
        <taxon>Arthropoda</taxon>
        <taxon>Chelicerata</taxon>
        <taxon>Arachnida</taxon>
        <taxon>Araneae</taxon>
        <taxon>Araneomorphae</taxon>
        <taxon>Entelegynae</taxon>
        <taxon>Araneoidea</taxon>
        <taxon>Araneidae</taxon>
        <taxon>Caerostris</taxon>
    </lineage>
</organism>
<evidence type="ECO:0000256" key="6">
    <source>
        <dbReference type="ARBA" id="ARBA00022816"/>
    </source>
</evidence>
<dbReference type="GO" id="GO:0030674">
    <property type="term" value="F:protein-macromolecule adaptor activity"/>
    <property type="evidence" value="ECO:0007669"/>
    <property type="project" value="TreeGrafter"/>
</dbReference>
<protein>
    <submittedName>
        <fullName evidence="14">Nucleoporin NDC1</fullName>
    </submittedName>
</protein>
<feature type="transmembrane region" description="Helical" evidence="13">
    <location>
        <begin position="16"/>
        <end position="37"/>
    </location>
</feature>
<evidence type="ECO:0000313" key="15">
    <source>
        <dbReference type="Proteomes" id="UP001054837"/>
    </source>
</evidence>